<proteinExistence type="predicted"/>
<protein>
    <submittedName>
        <fullName evidence="1 3">Uncharacterized protein</fullName>
    </submittedName>
</protein>
<gene>
    <name evidence="1" type="ORF">GPUH_LOCUS7257</name>
</gene>
<dbReference type="AlphaFoldDB" id="A0A183DEW6"/>
<reference evidence="3" key="1">
    <citation type="submission" date="2016-06" db="UniProtKB">
        <authorList>
            <consortium name="WormBaseParasite"/>
        </authorList>
    </citation>
    <scope>IDENTIFICATION</scope>
</reference>
<evidence type="ECO:0000313" key="2">
    <source>
        <dbReference type="Proteomes" id="UP000271098"/>
    </source>
</evidence>
<accession>A0A183DEW6</accession>
<reference evidence="1 2" key="2">
    <citation type="submission" date="2018-11" db="EMBL/GenBank/DDBJ databases">
        <authorList>
            <consortium name="Pathogen Informatics"/>
        </authorList>
    </citation>
    <scope>NUCLEOTIDE SEQUENCE [LARGE SCALE GENOMIC DNA]</scope>
</reference>
<dbReference type="Proteomes" id="UP000271098">
    <property type="component" value="Unassembled WGS sequence"/>
</dbReference>
<evidence type="ECO:0000313" key="3">
    <source>
        <dbReference type="WBParaSite" id="GPUH_0000726601-mRNA-1"/>
    </source>
</evidence>
<evidence type="ECO:0000313" key="1">
    <source>
        <dbReference type="EMBL" id="VDK57742.1"/>
    </source>
</evidence>
<dbReference type="WBParaSite" id="GPUH_0000726601-mRNA-1">
    <property type="protein sequence ID" value="GPUH_0000726601-mRNA-1"/>
    <property type="gene ID" value="GPUH_0000726601"/>
</dbReference>
<sequence>MTSSVAAGHLAGVGKRRTARLSMHARSIPSTSADLISNNSSAHSLISDPFMHTPLQAEPQFLE</sequence>
<name>A0A183DEW6_9BILA</name>
<organism evidence="3">
    <name type="scientific">Gongylonema pulchrum</name>
    <dbReference type="NCBI Taxonomy" id="637853"/>
    <lineage>
        <taxon>Eukaryota</taxon>
        <taxon>Metazoa</taxon>
        <taxon>Ecdysozoa</taxon>
        <taxon>Nematoda</taxon>
        <taxon>Chromadorea</taxon>
        <taxon>Rhabditida</taxon>
        <taxon>Spirurina</taxon>
        <taxon>Spiruromorpha</taxon>
        <taxon>Spiruroidea</taxon>
        <taxon>Gongylonematidae</taxon>
        <taxon>Gongylonema</taxon>
    </lineage>
</organism>
<keyword evidence="2" id="KW-1185">Reference proteome</keyword>
<dbReference type="EMBL" id="UYRT01018471">
    <property type="protein sequence ID" value="VDK57742.1"/>
    <property type="molecule type" value="Genomic_DNA"/>
</dbReference>